<feature type="coiled-coil region" evidence="5">
    <location>
        <begin position="157"/>
        <end position="212"/>
    </location>
</feature>
<evidence type="ECO:0000256" key="2">
    <source>
        <dbReference type="ARBA" id="ARBA00022771"/>
    </source>
</evidence>
<dbReference type="CDD" id="cd21965">
    <property type="entry name" value="Zn-C2H2_CALCOCO1_TAX1BP1_like"/>
    <property type="match status" value="1"/>
</dbReference>
<gene>
    <name evidence="8" type="primary">ORF120669</name>
</gene>
<feature type="compositionally biased region" description="Basic and acidic residues" evidence="6">
    <location>
        <begin position="379"/>
        <end position="388"/>
    </location>
</feature>
<evidence type="ECO:0000256" key="6">
    <source>
        <dbReference type="SAM" id="MobiDB-lite"/>
    </source>
</evidence>
<feature type="region of interest" description="Disordered" evidence="6">
    <location>
        <begin position="375"/>
        <end position="398"/>
    </location>
</feature>
<dbReference type="GO" id="GO:0008270">
    <property type="term" value="F:zinc ion binding"/>
    <property type="evidence" value="ECO:0007669"/>
    <property type="project" value="UniProtKB-KW"/>
</dbReference>
<keyword evidence="4 5" id="KW-0175">Coiled coil</keyword>
<reference evidence="8" key="1">
    <citation type="submission" date="2014-12" db="EMBL/GenBank/DDBJ databases">
        <title>Insight into the proteome of Arion vulgaris.</title>
        <authorList>
            <person name="Aradska J."/>
            <person name="Bulat T."/>
            <person name="Smidak R."/>
            <person name="Sarate P."/>
            <person name="Gangsoo J."/>
            <person name="Sialana F."/>
            <person name="Bilban M."/>
            <person name="Lubec G."/>
        </authorList>
    </citation>
    <scope>NUCLEOTIDE SEQUENCE</scope>
    <source>
        <tissue evidence="8">Skin</tissue>
    </source>
</reference>
<dbReference type="Gene3D" id="6.20.250.40">
    <property type="match status" value="1"/>
</dbReference>
<protein>
    <recommendedName>
        <fullName evidence="7">UBZ1-type domain-containing protein</fullName>
    </recommendedName>
</protein>
<evidence type="ECO:0000256" key="1">
    <source>
        <dbReference type="ARBA" id="ARBA00022723"/>
    </source>
</evidence>
<dbReference type="Pfam" id="PF18112">
    <property type="entry name" value="Zn-C2H2_12"/>
    <property type="match status" value="1"/>
</dbReference>
<evidence type="ECO:0000313" key="8">
    <source>
        <dbReference type="EMBL" id="CEK80391.1"/>
    </source>
</evidence>
<feature type="domain" description="UBZ1-type" evidence="7">
    <location>
        <begin position="755"/>
        <end position="781"/>
    </location>
</feature>
<keyword evidence="3" id="KW-0862">Zinc</keyword>
<evidence type="ECO:0000256" key="5">
    <source>
        <dbReference type="SAM" id="Coils"/>
    </source>
</evidence>
<feature type="compositionally biased region" description="Polar residues" evidence="6">
    <location>
        <begin position="578"/>
        <end position="591"/>
    </location>
</feature>
<evidence type="ECO:0000256" key="3">
    <source>
        <dbReference type="ARBA" id="ARBA00022833"/>
    </source>
</evidence>
<dbReference type="EMBL" id="HACG01033526">
    <property type="protein sequence ID" value="CEK80391.1"/>
    <property type="molecule type" value="Transcribed_RNA"/>
</dbReference>
<name>A0A0B7AK48_9EUPU</name>
<dbReference type="InterPro" id="IPR041641">
    <property type="entry name" value="CALCOCO1/2_Zn_UBZ1"/>
</dbReference>
<evidence type="ECO:0000256" key="4">
    <source>
        <dbReference type="ARBA" id="ARBA00023054"/>
    </source>
</evidence>
<keyword evidence="2" id="KW-0863">Zinc-finger</keyword>
<feature type="coiled-coil region" evidence="5">
    <location>
        <begin position="67"/>
        <end position="94"/>
    </location>
</feature>
<dbReference type="AlphaFoldDB" id="A0A0B7AK48"/>
<keyword evidence="1" id="KW-0479">Metal-binding</keyword>
<organism evidence="8">
    <name type="scientific">Arion vulgaris</name>
    <dbReference type="NCBI Taxonomy" id="1028688"/>
    <lineage>
        <taxon>Eukaryota</taxon>
        <taxon>Metazoa</taxon>
        <taxon>Spiralia</taxon>
        <taxon>Lophotrochozoa</taxon>
        <taxon>Mollusca</taxon>
        <taxon>Gastropoda</taxon>
        <taxon>Heterobranchia</taxon>
        <taxon>Euthyneura</taxon>
        <taxon>Panpulmonata</taxon>
        <taxon>Eupulmonata</taxon>
        <taxon>Stylommatophora</taxon>
        <taxon>Helicina</taxon>
        <taxon>Arionoidea</taxon>
        <taxon>Arionidae</taxon>
        <taxon>Arion</taxon>
    </lineage>
</organism>
<proteinExistence type="predicted"/>
<accession>A0A0B7AK48</accession>
<sequence length="795" mass="88369">MSYNIGHEAVFPPAVHNLRRMSHLSPTRNVTNGSYELYDPQQKTLDSPERKAMNISVGTAPGSPGTFQDYNQVVENLQHELEHSKRKESDLQQMLADLKNPLSHTSAMFLENSYLEASPSNDSIGENVKDAHIRHLQRQVTVLQASLYKSEGWSNRVAAAVKERDKAQDDVARLTSRIQEMQDNNNQLLDKVESLTTALQETHKNLQQVTEQLHNQNYNGQLVLQLKDEVLRQNYEIKTLKDSLNRLDRENKGLKDPLLETTPPTVGNLTCSQELEHLHKVVDRLKSTVLQQRSYLLQLRPPSYAGANAKSITASPAYTFTDGYFDQDSVAGRNSSSPQVKGAGLGFLGGETNGGSHQQHVMFRQPNQALMLKSASPKENNDTQHHGSSDFVQDGLSGGRRKLNSQDILDEEFVLDVLNSQNSLLPQSGGLVGMESRNTPQITSRNGYTYTPAGQNQNGHFMQQVQGDVTRQNLGSAGLKAANGYEPLKTPQYRALQPKSALSDALSDRNRFEGFSQNKLDSKLDALDRSVRQWNLASANNSAMDSEGDNEHVETFFQQERGLNQRQGHKPPFPKATTHAQQEARSYEGNKNQVDTIGQSVLGGSASQMLHDNNLLTQFGNLHLNSARSQSEPTCQPPNYQSGSVRIVNHDKMGGGKITVPPSPTHNLTLQGAVLRQDAGYINASGDQRIPTTTSAISSVEQDPSRFRLNSDRLCPVCNNDYSHVSMEDFQSHIFECFDDEHPPETMKPHASSDRSCPMCNVRFNSAITQTEYEKHVHGHFGEEGPGDNFEILQP</sequence>
<evidence type="ECO:0000259" key="7">
    <source>
        <dbReference type="Pfam" id="PF18112"/>
    </source>
</evidence>
<feature type="region of interest" description="Disordered" evidence="6">
    <location>
        <begin position="565"/>
        <end position="591"/>
    </location>
</feature>